<keyword evidence="1" id="KW-0732">Signal</keyword>
<dbReference type="SUPFAM" id="SSF82171">
    <property type="entry name" value="DPP6 N-terminal domain-like"/>
    <property type="match status" value="1"/>
</dbReference>
<dbReference type="Proteomes" id="UP001620460">
    <property type="component" value="Unassembled WGS sequence"/>
</dbReference>
<evidence type="ECO:0000313" key="3">
    <source>
        <dbReference type="Proteomes" id="UP001620460"/>
    </source>
</evidence>
<evidence type="ECO:0000256" key="1">
    <source>
        <dbReference type="SAM" id="SignalP"/>
    </source>
</evidence>
<protein>
    <submittedName>
        <fullName evidence="2">PD40 domain-containing protein</fullName>
    </submittedName>
</protein>
<dbReference type="EMBL" id="JADIKM010000001">
    <property type="protein sequence ID" value="MFK2902379.1"/>
    <property type="molecule type" value="Genomic_DNA"/>
</dbReference>
<gene>
    <name evidence="2" type="ORF">ISP17_00275</name>
</gene>
<comment type="caution">
    <text evidence="2">The sequence shown here is derived from an EMBL/GenBank/DDBJ whole genome shotgun (WGS) entry which is preliminary data.</text>
</comment>
<dbReference type="Pfam" id="PF07676">
    <property type="entry name" value="PD40"/>
    <property type="match status" value="2"/>
</dbReference>
<reference evidence="2 3" key="1">
    <citation type="submission" date="2020-10" db="EMBL/GenBank/DDBJ databases">
        <title>Phylogeny of dyella-like bacteria.</title>
        <authorList>
            <person name="Fu J."/>
        </authorList>
    </citation>
    <scope>NUCLEOTIDE SEQUENCE [LARGE SCALE GENOMIC DNA]</scope>
    <source>
        <strain evidence="2 3">Gsoil3046</strain>
    </source>
</reference>
<keyword evidence="3" id="KW-1185">Reference proteome</keyword>
<proteinExistence type="predicted"/>
<evidence type="ECO:0000313" key="2">
    <source>
        <dbReference type="EMBL" id="MFK2902379.1"/>
    </source>
</evidence>
<dbReference type="Gene3D" id="2.120.10.30">
    <property type="entry name" value="TolB, C-terminal domain"/>
    <property type="match status" value="1"/>
</dbReference>
<dbReference type="InterPro" id="IPR011042">
    <property type="entry name" value="6-blade_b-propeller_TolB-like"/>
</dbReference>
<accession>A0ABW8JPJ1</accession>
<feature type="chain" id="PRO_5047503804" evidence="1">
    <location>
        <begin position="23"/>
        <end position="323"/>
    </location>
</feature>
<feature type="signal peptide" evidence="1">
    <location>
        <begin position="1"/>
        <end position="22"/>
    </location>
</feature>
<name>A0ABW8JPJ1_9GAMM</name>
<sequence>MRHAALRALFVTAGLSSGVVWAAAVAAATDSTPTVFAPGVITGNADDGAAAFTPDGNTVIFMRGTDSFTLMESHRVQERWTTPTPAAFSGRWRDLDPTMAPDGSFLVFASNRPAKADGPPIDAVSGGKRYRGLGMNLWRVDRHGDSWGTPIRLSDTINTCARTFAPSIAADGSIYFIGCDPSGDAVRLLHAPYRNGHYGVPFAVPLGDGKLIVRDPAIAPDRSFLVVSVKPVGSHQPLRLAISFHSAAGWSMPQDLGDAVNGGKHSMGAQLGPDHRTLYYYSDRRLAPSDPRAAATWNNGDDHIWQVSLTPWLDAHARLAHAR</sequence>
<dbReference type="InterPro" id="IPR011659">
    <property type="entry name" value="WD40"/>
</dbReference>
<dbReference type="RefSeq" id="WP_404629510.1">
    <property type="nucleotide sequence ID" value="NZ_JADIKM010000001.1"/>
</dbReference>
<organism evidence="2 3">
    <name type="scientific">Dyella ginsengisoli</name>
    <dbReference type="NCBI Taxonomy" id="363848"/>
    <lineage>
        <taxon>Bacteria</taxon>
        <taxon>Pseudomonadati</taxon>
        <taxon>Pseudomonadota</taxon>
        <taxon>Gammaproteobacteria</taxon>
        <taxon>Lysobacterales</taxon>
        <taxon>Rhodanobacteraceae</taxon>
        <taxon>Dyella</taxon>
    </lineage>
</organism>